<protein>
    <submittedName>
        <fullName evidence="2">Uncharacterized protein</fullName>
    </submittedName>
</protein>
<keyword evidence="3" id="KW-1185">Reference proteome</keyword>
<accession>A0ABR1UP81</accession>
<feature type="compositionally biased region" description="Basic and acidic residues" evidence="1">
    <location>
        <begin position="1"/>
        <end position="20"/>
    </location>
</feature>
<organism evidence="2 3">
    <name type="scientific">Apiospora saccharicola</name>
    <dbReference type="NCBI Taxonomy" id="335842"/>
    <lineage>
        <taxon>Eukaryota</taxon>
        <taxon>Fungi</taxon>
        <taxon>Dikarya</taxon>
        <taxon>Ascomycota</taxon>
        <taxon>Pezizomycotina</taxon>
        <taxon>Sordariomycetes</taxon>
        <taxon>Xylariomycetidae</taxon>
        <taxon>Amphisphaeriales</taxon>
        <taxon>Apiosporaceae</taxon>
        <taxon>Apiospora</taxon>
    </lineage>
</organism>
<feature type="compositionally biased region" description="Basic and acidic residues" evidence="1">
    <location>
        <begin position="135"/>
        <end position="145"/>
    </location>
</feature>
<name>A0ABR1UP81_9PEZI</name>
<feature type="region of interest" description="Disordered" evidence="1">
    <location>
        <begin position="56"/>
        <end position="83"/>
    </location>
</feature>
<proteinExistence type="predicted"/>
<gene>
    <name evidence="2" type="ORF">PG996_010663</name>
</gene>
<feature type="region of interest" description="Disordered" evidence="1">
    <location>
        <begin position="115"/>
        <end position="145"/>
    </location>
</feature>
<sequence length="145" mass="15629">MSTEQTTKHEAVEDGQREDNLSPEVAAMATMDTSKETETPYDAQGTCTSLAPMILPVYPPRTARGPSTSSPAVTPSSSPFGSALQQPENHHIYDLVCGMLCYLNIAPIISQSMQVAQNGEELEEPPTATSECLEQDGKVETLKEN</sequence>
<feature type="compositionally biased region" description="Low complexity" evidence="1">
    <location>
        <begin position="66"/>
        <end position="79"/>
    </location>
</feature>
<evidence type="ECO:0000256" key="1">
    <source>
        <dbReference type="SAM" id="MobiDB-lite"/>
    </source>
</evidence>
<evidence type="ECO:0000313" key="3">
    <source>
        <dbReference type="Proteomes" id="UP001446871"/>
    </source>
</evidence>
<feature type="region of interest" description="Disordered" evidence="1">
    <location>
        <begin position="1"/>
        <end position="23"/>
    </location>
</feature>
<reference evidence="2 3" key="1">
    <citation type="submission" date="2023-01" db="EMBL/GenBank/DDBJ databases">
        <title>Analysis of 21 Apiospora genomes using comparative genomics revels a genus with tremendous synthesis potential of carbohydrate active enzymes and secondary metabolites.</title>
        <authorList>
            <person name="Sorensen T."/>
        </authorList>
    </citation>
    <scope>NUCLEOTIDE SEQUENCE [LARGE SCALE GENOMIC DNA]</scope>
    <source>
        <strain evidence="2 3">CBS 83171</strain>
    </source>
</reference>
<dbReference type="Proteomes" id="UP001446871">
    <property type="component" value="Unassembled WGS sequence"/>
</dbReference>
<evidence type="ECO:0000313" key="2">
    <source>
        <dbReference type="EMBL" id="KAK8060733.1"/>
    </source>
</evidence>
<dbReference type="EMBL" id="JAQQWM010000006">
    <property type="protein sequence ID" value="KAK8060733.1"/>
    <property type="molecule type" value="Genomic_DNA"/>
</dbReference>
<comment type="caution">
    <text evidence="2">The sequence shown here is derived from an EMBL/GenBank/DDBJ whole genome shotgun (WGS) entry which is preliminary data.</text>
</comment>